<sequence>MMRRFKHLFSQFLSSTSDQNFLRFIHLIENLVSKVLAIAMIVVILFAVIDLGRFLINDLQTGNDVPLLKHLIEIFGLFLNILVALEILENIAAYLRNHAIQLELVIITALTAVARKIIIYDSKEAGGDYSGLAFAILSLSISYWIVRHVNHSQPKE</sequence>
<comment type="caution">
    <text evidence="7">The sequence shown here is derived from an EMBL/GenBank/DDBJ whole genome shotgun (WGS) entry which is preliminary data.</text>
</comment>
<dbReference type="GO" id="GO:0005886">
    <property type="term" value="C:plasma membrane"/>
    <property type="evidence" value="ECO:0007669"/>
    <property type="project" value="UniProtKB-SubCell"/>
</dbReference>
<evidence type="ECO:0000256" key="6">
    <source>
        <dbReference type="SAM" id="Phobius"/>
    </source>
</evidence>
<evidence type="ECO:0000256" key="2">
    <source>
        <dbReference type="ARBA" id="ARBA00022475"/>
    </source>
</evidence>
<dbReference type="AlphaFoldDB" id="A0AAW9Q495"/>
<dbReference type="Proteomes" id="UP001333818">
    <property type="component" value="Unassembled WGS sequence"/>
</dbReference>
<evidence type="ECO:0000256" key="3">
    <source>
        <dbReference type="ARBA" id="ARBA00022692"/>
    </source>
</evidence>
<gene>
    <name evidence="7" type="ORF">V2H45_16065</name>
</gene>
<name>A0AAW9Q495_9CYAN</name>
<accession>A0AAW9Q495</accession>
<keyword evidence="3 6" id="KW-0812">Transmembrane</keyword>
<evidence type="ECO:0000256" key="1">
    <source>
        <dbReference type="ARBA" id="ARBA00004651"/>
    </source>
</evidence>
<feature type="transmembrane region" description="Helical" evidence="6">
    <location>
        <begin position="126"/>
        <end position="146"/>
    </location>
</feature>
<feature type="transmembrane region" description="Helical" evidence="6">
    <location>
        <begin position="68"/>
        <end position="88"/>
    </location>
</feature>
<keyword evidence="5 6" id="KW-0472">Membrane</keyword>
<dbReference type="RefSeq" id="WP_330484687.1">
    <property type="nucleotide sequence ID" value="NZ_JAZBJZ010000069.1"/>
</dbReference>
<evidence type="ECO:0000256" key="5">
    <source>
        <dbReference type="ARBA" id="ARBA00023136"/>
    </source>
</evidence>
<organism evidence="7 8">
    <name type="scientific">Tumidithrix elongata BACA0141</name>
    <dbReference type="NCBI Taxonomy" id="2716417"/>
    <lineage>
        <taxon>Bacteria</taxon>
        <taxon>Bacillati</taxon>
        <taxon>Cyanobacteriota</taxon>
        <taxon>Cyanophyceae</taxon>
        <taxon>Pseudanabaenales</taxon>
        <taxon>Pseudanabaenaceae</taxon>
        <taxon>Tumidithrix</taxon>
        <taxon>Tumidithrix elongata</taxon>
    </lineage>
</organism>
<dbReference type="Pfam" id="PF06146">
    <property type="entry name" value="PsiE"/>
    <property type="match status" value="1"/>
</dbReference>
<evidence type="ECO:0000313" key="8">
    <source>
        <dbReference type="Proteomes" id="UP001333818"/>
    </source>
</evidence>
<dbReference type="EMBL" id="JAZBJZ010000069">
    <property type="protein sequence ID" value="MEE3718255.1"/>
    <property type="molecule type" value="Genomic_DNA"/>
</dbReference>
<reference evidence="7" key="1">
    <citation type="submission" date="2024-01" db="EMBL/GenBank/DDBJ databases">
        <title>Bank of Algae and Cyanobacteria of the Azores (BACA) strain genomes.</title>
        <authorList>
            <person name="Luz R."/>
            <person name="Cordeiro R."/>
            <person name="Fonseca A."/>
            <person name="Goncalves V."/>
        </authorList>
    </citation>
    <scope>NUCLEOTIDE SEQUENCE</scope>
    <source>
        <strain evidence="7">BACA0141</strain>
    </source>
</reference>
<feature type="transmembrane region" description="Helical" evidence="6">
    <location>
        <begin position="100"/>
        <end position="120"/>
    </location>
</feature>
<keyword evidence="8" id="KW-1185">Reference proteome</keyword>
<keyword evidence="4 6" id="KW-1133">Transmembrane helix</keyword>
<evidence type="ECO:0000256" key="4">
    <source>
        <dbReference type="ARBA" id="ARBA00022989"/>
    </source>
</evidence>
<evidence type="ECO:0000313" key="7">
    <source>
        <dbReference type="EMBL" id="MEE3718255.1"/>
    </source>
</evidence>
<keyword evidence="2" id="KW-1003">Cell membrane</keyword>
<dbReference type="InterPro" id="IPR020948">
    <property type="entry name" value="P_starv_induced_PsiE-like"/>
</dbReference>
<proteinExistence type="predicted"/>
<comment type="subcellular location">
    <subcellularLocation>
        <location evidence="1">Cell membrane</location>
        <topology evidence="1">Multi-pass membrane protein</topology>
    </subcellularLocation>
</comment>
<feature type="transmembrane region" description="Helical" evidence="6">
    <location>
        <begin position="35"/>
        <end position="56"/>
    </location>
</feature>
<protein>
    <submittedName>
        <fullName evidence="7">Phosphate-starvation-inducible PsiE family protein</fullName>
    </submittedName>
</protein>